<protein>
    <submittedName>
        <fullName evidence="4">DUF3152 domain-containing protein</fullName>
    </submittedName>
</protein>
<keyword evidence="2" id="KW-0472">Membrane</keyword>
<proteinExistence type="predicted"/>
<reference evidence="4" key="1">
    <citation type="submission" date="2023-01" db="EMBL/GenBank/DDBJ databases">
        <title>Draft genome sequence of Nocardiopsis sp. LSu2-4 isolated from halophytes.</title>
        <authorList>
            <person name="Duangmal K."/>
            <person name="Chantavorakit T."/>
        </authorList>
    </citation>
    <scope>NUCLEOTIDE SEQUENCE</scope>
    <source>
        <strain evidence="4">LSu2-4</strain>
    </source>
</reference>
<dbReference type="PROSITE" id="PS51257">
    <property type="entry name" value="PROKAR_LIPOPROTEIN"/>
    <property type="match status" value="1"/>
</dbReference>
<dbReference type="EMBL" id="JAQFWP010000010">
    <property type="protein sequence ID" value="MDA2804387.1"/>
    <property type="molecule type" value="Genomic_DNA"/>
</dbReference>
<keyword evidence="2" id="KW-0812">Transmembrane</keyword>
<dbReference type="Gene3D" id="3.40.390.10">
    <property type="entry name" value="Collagenase (Catalytic Domain)"/>
    <property type="match status" value="1"/>
</dbReference>
<feature type="compositionally biased region" description="Gly residues" evidence="1">
    <location>
        <begin position="59"/>
        <end position="69"/>
    </location>
</feature>
<organism evidence="4 5">
    <name type="scientific">Nocardiopsis suaedae</name>
    <dbReference type="NCBI Taxonomy" id="3018444"/>
    <lineage>
        <taxon>Bacteria</taxon>
        <taxon>Bacillati</taxon>
        <taxon>Actinomycetota</taxon>
        <taxon>Actinomycetes</taxon>
        <taxon>Streptosporangiales</taxon>
        <taxon>Nocardiopsidaceae</taxon>
        <taxon>Nocardiopsis</taxon>
    </lineage>
</organism>
<evidence type="ECO:0000259" key="3">
    <source>
        <dbReference type="Pfam" id="PF11350"/>
    </source>
</evidence>
<gene>
    <name evidence="4" type="ORF">O4U47_07665</name>
</gene>
<feature type="domain" description="DUF3152" evidence="3">
    <location>
        <begin position="96"/>
        <end position="257"/>
    </location>
</feature>
<evidence type="ECO:0000313" key="4">
    <source>
        <dbReference type="EMBL" id="MDA2804387.1"/>
    </source>
</evidence>
<dbReference type="Proteomes" id="UP001165685">
    <property type="component" value="Unassembled WGS sequence"/>
</dbReference>
<feature type="transmembrane region" description="Helical" evidence="2">
    <location>
        <begin position="20"/>
        <end position="40"/>
    </location>
</feature>
<sequence length="266" mass="27666">MPERAPQSGGRRRRYPPEVLVGLAVVALGCVLLVADNLPWVPDPGAGRGAAVSPSPSPSGGGDARGGPSGSPSPSSPPSPSPSPSPIMRSVVEEVTSADGELETVGGGAGPVGDGPVVRYTVEVEKGLPGEAEDFADAVHAILGDERGWTSKGHSFERVEEGPVDFRVALASPDTVDAMCAPLRTNGYTSCKANGRAIINQNRWVSGVEHFDGDLETYRIYVINHEVGHALGHGHVGCPGQGERAPVMMQQTLRLDGCEPNGWLDP</sequence>
<evidence type="ECO:0000256" key="1">
    <source>
        <dbReference type="SAM" id="MobiDB-lite"/>
    </source>
</evidence>
<dbReference type="InterPro" id="IPR024079">
    <property type="entry name" value="MetalloPept_cat_dom_sf"/>
</dbReference>
<evidence type="ECO:0000256" key="2">
    <source>
        <dbReference type="SAM" id="Phobius"/>
    </source>
</evidence>
<dbReference type="Pfam" id="PF11350">
    <property type="entry name" value="DUF3152"/>
    <property type="match status" value="1"/>
</dbReference>
<accession>A0ABT4TJT3</accession>
<dbReference type="InterPro" id="IPR022603">
    <property type="entry name" value="DUF3152"/>
</dbReference>
<keyword evidence="2" id="KW-1133">Transmembrane helix</keyword>
<dbReference type="SUPFAM" id="SSF55486">
    <property type="entry name" value="Metalloproteases ('zincins'), catalytic domain"/>
    <property type="match status" value="1"/>
</dbReference>
<name>A0ABT4TJT3_9ACTN</name>
<feature type="compositionally biased region" description="Pro residues" evidence="1">
    <location>
        <begin position="74"/>
        <end position="85"/>
    </location>
</feature>
<comment type="caution">
    <text evidence="4">The sequence shown here is derived from an EMBL/GenBank/DDBJ whole genome shotgun (WGS) entry which is preliminary data.</text>
</comment>
<keyword evidence="5" id="KW-1185">Reference proteome</keyword>
<feature type="region of interest" description="Disordered" evidence="1">
    <location>
        <begin position="46"/>
        <end position="116"/>
    </location>
</feature>
<evidence type="ECO:0000313" key="5">
    <source>
        <dbReference type="Proteomes" id="UP001165685"/>
    </source>
</evidence>
<dbReference type="RefSeq" id="WP_270676922.1">
    <property type="nucleotide sequence ID" value="NZ_JAQFWP010000010.1"/>
</dbReference>